<keyword evidence="1" id="KW-0418">Kinase</keyword>
<reference evidence="1 2" key="1">
    <citation type="submission" date="2022-02" db="EMBL/GenBank/DDBJ databases">
        <title>Genome sequence data of Kingella unionensis sp. nov. strain CICC 24913 (CCUG 75125).</title>
        <authorList>
            <person name="Xiao M."/>
        </authorList>
    </citation>
    <scope>NUCLEOTIDE SEQUENCE [LARGE SCALE GENOMIC DNA]</scope>
    <source>
        <strain evidence="1 2">CICC 24913</strain>
    </source>
</reference>
<evidence type="ECO:0000313" key="1">
    <source>
        <dbReference type="EMBL" id="MCG6504232.1"/>
    </source>
</evidence>
<keyword evidence="1" id="KW-0808">Transferase</keyword>
<accession>A0ABS9NNT7</accession>
<keyword evidence="1" id="KW-0670">Pyruvate</keyword>
<dbReference type="GO" id="GO:0016301">
    <property type="term" value="F:kinase activity"/>
    <property type="evidence" value="ECO:0007669"/>
    <property type="project" value="UniProtKB-KW"/>
</dbReference>
<sequence length="95" mass="10258">MNYWHMQIHPGGQAAEFAPHLADILTRGMIGLGEWPQGAAAIRAFCETMQAGDIVAIKRGGELVALVEVAGDAYAVAPADDPDPHSRWMAHRRPV</sequence>
<name>A0ABS9NNT7_9NEIS</name>
<organism evidence="1 2">
    <name type="scientific">Kingella pumchi</name>
    <dbReference type="NCBI Taxonomy" id="2779506"/>
    <lineage>
        <taxon>Bacteria</taxon>
        <taxon>Pseudomonadati</taxon>
        <taxon>Pseudomonadota</taxon>
        <taxon>Betaproteobacteria</taxon>
        <taxon>Neisseriales</taxon>
        <taxon>Neisseriaceae</taxon>
        <taxon>Kingella</taxon>
    </lineage>
</organism>
<dbReference type="RefSeq" id="WP_238747526.1">
    <property type="nucleotide sequence ID" value="NZ_JAKOOW010000025.1"/>
</dbReference>
<proteinExistence type="predicted"/>
<protein>
    <submittedName>
        <fullName evidence="1">Pyruvate kinase</fullName>
    </submittedName>
</protein>
<gene>
    <name evidence="1" type="ORF">MB824_06965</name>
</gene>
<comment type="caution">
    <text evidence="1">The sequence shown here is derived from an EMBL/GenBank/DDBJ whole genome shotgun (WGS) entry which is preliminary data.</text>
</comment>
<keyword evidence="2" id="KW-1185">Reference proteome</keyword>
<evidence type="ECO:0000313" key="2">
    <source>
        <dbReference type="Proteomes" id="UP001298424"/>
    </source>
</evidence>
<dbReference type="Proteomes" id="UP001298424">
    <property type="component" value="Unassembled WGS sequence"/>
</dbReference>
<feature type="non-terminal residue" evidence="1">
    <location>
        <position position="95"/>
    </location>
</feature>
<dbReference type="EMBL" id="JAKOOW010000025">
    <property type="protein sequence ID" value="MCG6504232.1"/>
    <property type="molecule type" value="Genomic_DNA"/>
</dbReference>